<dbReference type="EMBL" id="FOWC01000002">
    <property type="protein sequence ID" value="SFO62416.1"/>
    <property type="molecule type" value="Genomic_DNA"/>
</dbReference>
<organism evidence="3 4">
    <name type="scientific">Amycolatopsis rubida</name>
    <dbReference type="NCBI Taxonomy" id="112413"/>
    <lineage>
        <taxon>Bacteria</taxon>
        <taxon>Bacillati</taxon>
        <taxon>Actinomycetota</taxon>
        <taxon>Actinomycetes</taxon>
        <taxon>Pseudonocardiales</taxon>
        <taxon>Pseudonocardiaceae</taxon>
        <taxon>Amycolatopsis</taxon>
    </lineage>
</organism>
<proteinExistence type="predicted"/>
<dbReference type="RefSeq" id="WP_067593792.1">
    <property type="nucleotide sequence ID" value="NZ_FOWC01000002.1"/>
</dbReference>
<reference evidence="2 5" key="2">
    <citation type="submission" date="2020-01" db="EMBL/GenBank/DDBJ databases">
        <title>Insect and environment-associated Actinomycetes.</title>
        <authorList>
            <person name="Currrie C."/>
            <person name="Chevrette M."/>
            <person name="Carlson C."/>
            <person name="Stubbendieck R."/>
            <person name="Wendt-Pienkowski E."/>
        </authorList>
    </citation>
    <scope>NUCLEOTIDE SEQUENCE [LARGE SCALE GENOMIC DNA]</scope>
    <source>
        <strain evidence="2 5">SID8386</strain>
    </source>
</reference>
<dbReference type="Pfam" id="PF14408">
    <property type="entry name" value="Actino_peptide"/>
    <property type="match status" value="1"/>
</dbReference>
<name>A0A1I5IQD8_9PSEU</name>
<accession>A0A1I5IQD8</accession>
<dbReference type="InterPro" id="IPR026496">
    <property type="entry name" value="GRASP_targ"/>
</dbReference>
<feature type="compositionally biased region" description="Acidic residues" evidence="1">
    <location>
        <begin position="91"/>
        <end position="105"/>
    </location>
</feature>
<feature type="compositionally biased region" description="Basic and acidic residues" evidence="1">
    <location>
        <begin position="72"/>
        <end position="90"/>
    </location>
</feature>
<evidence type="ECO:0000313" key="2">
    <source>
        <dbReference type="EMBL" id="NEC57382.1"/>
    </source>
</evidence>
<protein>
    <submittedName>
        <fullName evidence="2">ATP-grasp-modified RiPP</fullName>
    </submittedName>
    <submittedName>
        <fullName evidence="3">Putative ATP-grasp target RiPP</fullName>
    </submittedName>
</protein>
<gene>
    <name evidence="2" type="primary">tgmA</name>
    <name evidence="2" type="ORF">G3I59_17720</name>
    <name evidence="3" type="ORF">SAMN05421854_102595</name>
</gene>
<dbReference type="AlphaFoldDB" id="A0A1I5IQD8"/>
<feature type="region of interest" description="Disordered" evidence="1">
    <location>
        <begin position="31"/>
        <end position="51"/>
    </location>
</feature>
<evidence type="ECO:0000313" key="5">
    <source>
        <dbReference type="Proteomes" id="UP000470404"/>
    </source>
</evidence>
<reference evidence="3 4" key="1">
    <citation type="submission" date="2016-10" db="EMBL/GenBank/DDBJ databases">
        <authorList>
            <person name="de Groot N.N."/>
        </authorList>
    </citation>
    <scope>NUCLEOTIDE SEQUENCE [LARGE SCALE GENOMIC DNA]</scope>
    <source>
        <strain evidence="3 4">DSM 44637</strain>
    </source>
</reference>
<keyword evidence="5" id="KW-1185">Reference proteome</keyword>
<dbReference type="OrthoDB" id="3629969at2"/>
<feature type="region of interest" description="Disordered" evidence="1">
    <location>
        <begin position="72"/>
        <end position="105"/>
    </location>
</feature>
<dbReference type="NCBIfam" id="TIGR04186">
    <property type="entry name" value="GRASP_targ"/>
    <property type="match status" value="1"/>
</dbReference>
<dbReference type="InterPro" id="IPR025843">
    <property type="entry name" value="Actino_peptide"/>
</dbReference>
<dbReference type="Proteomes" id="UP000470404">
    <property type="component" value="Unassembled WGS sequence"/>
</dbReference>
<evidence type="ECO:0000313" key="3">
    <source>
        <dbReference type="EMBL" id="SFO62416.1"/>
    </source>
</evidence>
<dbReference type="EMBL" id="JAAGNC010000089">
    <property type="protein sequence ID" value="NEC57382.1"/>
    <property type="molecule type" value="Genomic_DNA"/>
</dbReference>
<evidence type="ECO:0000256" key="1">
    <source>
        <dbReference type="SAM" id="MobiDB-lite"/>
    </source>
</evidence>
<dbReference type="STRING" id="112413.SAMN05421854_102595"/>
<dbReference type="Proteomes" id="UP000199137">
    <property type="component" value="Unassembled WGS sequence"/>
</dbReference>
<sequence>MTTTLEAAEPEPGANPLSSASLRYLVHQPAVADEPGPDTTRPFGLHGATPVETPVRREFRYCPEQQVAVDERGRPLIETMGKDWKTKSSTDGDEGPEENWGWEES</sequence>
<evidence type="ECO:0000313" key="4">
    <source>
        <dbReference type="Proteomes" id="UP000199137"/>
    </source>
</evidence>